<evidence type="ECO:0000313" key="1">
    <source>
        <dbReference type="EMBL" id="KAL3958454.1"/>
    </source>
</evidence>
<name>A0ACC4DSC5_PURLI</name>
<protein>
    <submittedName>
        <fullName evidence="1">Uncharacterized protein</fullName>
    </submittedName>
</protein>
<proteinExistence type="predicted"/>
<accession>A0ACC4DSC5</accession>
<dbReference type="EMBL" id="JBGNUJ010000006">
    <property type="protein sequence ID" value="KAL3958454.1"/>
    <property type="molecule type" value="Genomic_DNA"/>
</dbReference>
<comment type="caution">
    <text evidence="1">The sequence shown here is derived from an EMBL/GenBank/DDBJ whole genome shotgun (WGS) entry which is preliminary data.</text>
</comment>
<organism evidence="1 2">
    <name type="scientific">Purpureocillium lilacinum</name>
    <name type="common">Paecilomyces lilacinus</name>
    <dbReference type="NCBI Taxonomy" id="33203"/>
    <lineage>
        <taxon>Eukaryota</taxon>
        <taxon>Fungi</taxon>
        <taxon>Dikarya</taxon>
        <taxon>Ascomycota</taxon>
        <taxon>Pezizomycotina</taxon>
        <taxon>Sordariomycetes</taxon>
        <taxon>Hypocreomycetidae</taxon>
        <taxon>Hypocreales</taxon>
        <taxon>Ophiocordycipitaceae</taxon>
        <taxon>Purpureocillium</taxon>
    </lineage>
</organism>
<reference evidence="1" key="1">
    <citation type="submission" date="2024-12" db="EMBL/GenBank/DDBJ databases">
        <title>Comparative genomics and development of molecular markers within Purpureocillium lilacinum and among Purpureocillium species.</title>
        <authorList>
            <person name="Yeh Z.-Y."/>
            <person name="Ni N.-T."/>
            <person name="Lo P.-H."/>
            <person name="Mushyakhwo K."/>
            <person name="Lin C.-F."/>
            <person name="Nai Y.-S."/>
        </authorList>
    </citation>
    <scope>NUCLEOTIDE SEQUENCE</scope>
    <source>
        <strain evidence="1">NCHU-NPUST-175</strain>
    </source>
</reference>
<evidence type="ECO:0000313" key="2">
    <source>
        <dbReference type="Proteomes" id="UP001638806"/>
    </source>
</evidence>
<dbReference type="Proteomes" id="UP001638806">
    <property type="component" value="Unassembled WGS sequence"/>
</dbReference>
<sequence length="134" mass="15050">MTSVAWPVRKVSNLAGGPTDAWHDKSSDDSPLTSWTGSAYHKRERGPEDRVTLRKKVPLNNSHVHEGTTFHMSIVMALDRLRRRLRRSVDLRFESGMVALLGPSSERTTWPCERDGSNSDLMPCHRSSIKPPTG</sequence>
<gene>
    <name evidence="1" type="ORF">ACCO45_006616</name>
</gene>
<keyword evidence="2" id="KW-1185">Reference proteome</keyword>